<dbReference type="Proteomes" id="UP000663848">
    <property type="component" value="Unassembled WGS sequence"/>
</dbReference>
<dbReference type="SUPFAM" id="SSF81321">
    <property type="entry name" value="Family A G protein-coupled receptor-like"/>
    <property type="match status" value="1"/>
</dbReference>
<evidence type="ECO:0000313" key="1">
    <source>
        <dbReference type="EMBL" id="CAF4594578.1"/>
    </source>
</evidence>
<accession>A0A821BMM5</accession>
<dbReference type="AlphaFoldDB" id="A0A821BMM5"/>
<sequence>TIGNVKRSRQHSRPQGNGIHHIDRHLIQMVIGQVVLIMVSYIPNTIQRIYLVLTLDLEKTPLRLQTEILTGEVTLLLTTLQSSLSFYIYATTGGTLFRQTLKKIFIGGFSRYCHFVENSHAEENLELRQLKNNIE</sequence>
<organism evidence="1 2">
    <name type="scientific">Rotaria socialis</name>
    <dbReference type="NCBI Taxonomy" id="392032"/>
    <lineage>
        <taxon>Eukaryota</taxon>
        <taxon>Metazoa</taxon>
        <taxon>Spiralia</taxon>
        <taxon>Gnathifera</taxon>
        <taxon>Rotifera</taxon>
        <taxon>Eurotatoria</taxon>
        <taxon>Bdelloidea</taxon>
        <taxon>Philodinida</taxon>
        <taxon>Philodinidae</taxon>
        <taxon>Rotaria</taxon>
    </lineage>
</organism>
<comment type="caution">
    <text evidence="1">The sequence shown here is derived from an EMBL/GenBank/DDBJ whole genome shotgun (WGS) entry which is preliminary data.</text>
</comment>
<gene>
    <name evidence="1" type="ORF">QYT958_LOCUS11136</name>
</gene>
<protein>
    <submittedName>
        <fullName evidence="1">Uncharacterized protein</fullName>
    </submittedName>
</protein>
<dbReference type="Gene3D" id="1.20.1070.10">
    <property type="entry name" value="Rhodopsin 7-helix transmembrane proteins"/>
    <property type="match status" value="1"/>
</dbReference>
<name>A0A821BMM5_9BILA</name>
<feature type="non-terminal residue" evidence="1">
    <location>
        <position position="1"/>
    </location>
</feature>
<reference evidence="1" key="1">
    <citation type="submission" date="2021-02" db="EMBL/GenBank/DDBJ databases">
        <authorList>
            <person name="Nowell W R."/>
        </authorList>
    </citation>
    <scope>NUCLEOTIDE SEQUENCE</scope>
</reference>
<evidence type="ECO:0000313" key="2">
    <source>
        <dbReference type="Proteomes" id="UP000663848"/>
    </source>
</evidence>
<proteinExistence type="predicted"/>
<dbReference type="EMBL" id="CAJOBR010001282">
    <property type="protein sequence ID" value="CAF4594578.1"/>
    <property type="molecule type" value="Genomic_DNA"/>
</dbReference>